<keyword evidence="2 5" id="KW-0547">Nucleotide-binding</keyword>
<evidence type="ECO:0000256" key="1">
    <source>
        <dbReference type="ARBA" id="ARBA00022723"/>
    </source>
</evidence>
<feature type="domain" description="ATP-grasp" evidence="6">
    <location>
        <begin position="108"/>
        <end position="288"/>
    </location>
</feature>
<dbReference type="Pfam" id="PF08443">
    <property type="entry name" value="RimK"/>
    <property type="match status" value="1"/>
</dbReference>
<dbReference type="GO" id="GO:0016879">
    <property type="term" value="F:ligase activity, forming carbon-nitrogen bonds"/>
    <property type="evidence" value="ECO:0007669"/>
    <property type="project" value="TreeGrafter"/>
</dbReference>
<dbReference type="PROSITE" id="PS50975">
    <property type="entry name" value="ATP_GRASP"/>
    <property type="match status" value="1"/>
</dbReference>
<evidence type="ECO:0000256" key="2">
    <source>
        <dbReference type="ARBA" id="ARBA00022741"/>
    </source>
</evidence>
<evidence type="ECO:0000313" key="7">
    <source>
        <dbReference type="EMBL" id="BCX81860.1"/>
    </source>
</evidence>
<dbReference type="GO" id="GO:0046872">
    <property type="term" value="F:metal ion binding"/>
    <property type="evidence" value="ECO:0007669"/>
    <property type="project" value="UniProtKB-KW"/>
</dbReference>
<organism evidence="7 8">
    <name type="scientific">Methylomarinovum caldicuralii</name>
    <dbReference type="NCBI Taxonomy" id="438856"/>
    <lineage>
        <taxon>Bacteria</taxon>
        <taxon>Pseudomonadati</taxon>
        <taxon>Pseudomonadota</taxon>
        <taxon>Gammaproteobacteria</taxon>
        <taxon>Methylococcales</taxon>
        <taxon>Methylothermaceae</taxon>
        <taxon>Methylomarinovum</taxon>
    </lineage>
</organism>
<evidence type="ECO:0000259" key="6">
    <source>
        <dbReference type="PROSITE" id="PS50975"/>
    </source>
</evidence>
<dbReference type="KEGG" id="mcau:MIT9_P1442"/>
<dbReference type="GO" id="GO:0005524">
    <property type="term" value="F:ATP binding"/>
    <property type="evidence" value="ECO:0007669"/>
    <property type="project" value="UniProtKB-UniRule"/>
</dbReference>
<dbReference type="SUPFAM" id="SSF56059">
    <property type="entry name" value="Glutathione synthetase ATP-binding domain-like"/>
    <property type="match status" value="1"/>
</dbReference>
<dbReference type="AlphaFoldDB" id="A0AAU9CFW0"/>
<dbReference type="Gene3D" id="3.30.470.20">
    <property type="entry name" value="ATP-grasp fold, B domain"/>
    <property type="match status" value="1"/>
</dbReference>
<dbReference type="InterPro" id="IPR013651">
    <property type="entry name" value="ATP-grasp_RimK-type"/>
</dbReference>
<dbReference type="NCBIfam" id="TIGR00768">
    <property type="entry name" value="rimK_fam"/>
    <property type="match status" value="1"/>
</dbReference>
<accession>A0AAU9CFW0</accession>
<sequence length="294" mass="32194">MRRRIAIVTDDPGWHGARLRQALARRGFEAVFTSLNGGRLQTSASPPVVLPGFEDDLPAGVFVRGIQGGTLEQLILRLDLLHACEALGVPLYNPPRAIELSVDKGIASLLLSRAEVPTPPTWVTAQRDEALAIAARELAAGHWLVSKPLFGSQGEGVERHRDLASLEALQPAGGVYYLQRFVGIDPPEDYRVFVIGDRVIAAMRRCGVEWRTNVARGGRCEAVALEEMPVQLALEVARILGMRYAGVDLLRDGEGRWWVIEVNGIPAWKGLQSVCEVDVTEMLIQDFLSGIVSF</sequence>
<dbReference type="Gene3D" id="3.40.50.20">
    <property type="match status" value="1"/>
</dbReference>
<dbReference type="PANTHER" id="PTHR21621:SF0">
    <property type="entry name" value="BETA-CITRYLGLUTAMATE SYNTHASE B-RELATED"/>
    <property type="match status" value="1"/>
</dbReference>
<evidence type="ECO:0000256" key="5">
    <source>
        <dbReference type="PROSITE-ProRule" id="PRU00409"/>
    </source>
</evidence>
<keyword evidence="3 5" id="KW-0067">ATP-binding</keyword>
<keyword evidence="1" id="KW-0479">Metal-binding</keyword>
<reference evidence="8" key="1">
    <citation type="journal article" date="2024" name="Int. J. Syst. Evol. Microbiol.">
        <title>Methylomarinovum tepidoasis sp. nov., a moderately thermophilic methanotroph of the family Methylothermaceae isolated from a deep-sea hydrothermal field.</title>
        <authorList>
            <person name="Hirayama H."/>
            <person name="Takaki Y."/>
            <person name="Abe M."/>
            <person name="Miyazaki M."/>
            <person name="Uematsu K."/>
            <person name="Matsui Y."/>
            <person name="Takai K."/>
        </authorList>
    </citation>
    <scope>NUCLEOTIDE SEQUENCE [LARGE SCALE GENOMIC DNA]</scope>
    <source>
        <strain evidence="8">IT-9</strain>
    </source>
</reference>
<keyword evidence="7" id="KW-0436">Ligase</keyword>
<keyword evidence="4" id="KW-0464">Manganese</keyword>
<dbReference type="RefSeq" id="WP_317704287.1">
    <property type="nucleotide sequence ID" value="NZ_AP024714.1"/>
</dbReference>
<dbReference type="GO" id="GO:0005737">
    <property type="term" value="C:cytoplasm"/>
    <property type="evidence" value="ECO:0007669"/>
    <property type="project" value="TreeGrafter"/>
</dbReference>
<evidence type="ECO:0000256" key="3">
    <source>
        <dbReference type="ARBA" id="ARBA00022840"/>
    </source>
</evidence>
<dbReference type="InterPro" id="IPR004666">
    <property type="entry name" value="Rp_bS6_RimK/Lys_biosynth_LsyX"/>
</dbReference>
<dbReference type="EC" id="6.3.2.33" evidence="7"/>
<gene>
    <name evidence="7" type="ORF">MIT9_P1442</name>
</gene>
<dbReference type="InterPro" id="IPR011761">
    <property type="entry name" value="ATP-grasp"/>
</dbReference>
<name>A0AAU9CFW0_9GAMM</name>
<evidence type="ECO:0000313" key="8">
    <source>
        <dbReference type="Proteomes" id="UP001321825"/>
    </source>
</evidence>
<proteinExistence type="predicted"/>
<dbReference type="Proteomes" id="UP001321825">
    <property type="component" value="Chromosome"/>
</dbReference>
<dbReference type="EMBL" id="AP024714">
    <property type="protein sequence ID" value="BCX81860.1"/>
    <property type="molecule type" value="Genomic_DNA"/>
</dbReference>
<dbReference type="PANTHER" id="PTHR21621">
    <property type="entry name" value="RIBOSOMAL PROTEIN S6 MODIFICATION PROTEIN"/>
    <property type="match status" value="1"/>
</dbReference>
<keyword evidence="8" id="KW-1185">Reference proteome</keyword>
<protein>
    <submittedName>
        <fullName evidence="7">Tetrahydromethanopterin:alpha-L-glutamate ligase</fullName>
        <ecNumber evidence="7">6.3.2.33</ecNumber>
    </submittedName>
</protein>
<evidence type="ECO:0000256" key="4">
    <source>
        <dbReference type="ARBA" id="ARBA00023211"/>
    </source>
</evidence>